<gene>
    <name evidence="8" type="ORF">H7C18_26010</name>
</gene>
<keyword evidence="6" id="KW-1133">Transmembrane helix</keyword>
<dbReference type="GO" id="GO:0000155">
    <property type="term" value="F:phosphorelay sensor kinase activity"/>
    <property type="evidence" value="ECO:0007669"/>
    <property type="project" value="InterPro"/>
</dbReference>
<dbReference type="InterPro" id="IPR003660">
    <property type="entry name" value="HAMP_dom"/>
</dbReference>
<evidence type="ECO:0000313" key="8">
    <source>
        <dbReference type="EMBL" id="MBB6734385.1"/>
    </source>
</evidence>
<dbReference type="Proteomes" id="UP000564644">
    <property type="component" value="Unassembled WGS sequence"/>
</dbReference>
<comment type="caution">
    <text evidence="8">The sequence shown here is derived from an EMBL/GenBank/DDBJ whole genome shotgun (WGS) entry which is preliminary data.</text>
</comment>
<reference evidence="8 9" key="1">
    <citation type="submission" date="2020-08" db="EMBL/GenBank/DDBJ databases">
        <title>Cohnella phylogeny.</title>
        <authorList>
            <person name="Dunlap C."/>
        </authorList>
    </citation>
    <scope>NUCLEOTIDE SEQUENCE [LARGE SCALE GENOMIC DNA]</scope>
    <source>
        <strain evidence="8 9">CBP 2801</strain>
    </source>
</reference>
<evidence type="ECO:0000313" key="9">
    <source>
        <dbReference type="Proteomes" id="UP000564644"/>
    </source>
</evidence>
<keyword evidence="3" id="KW-0597">Phosphoprotein</keyword>
<dbReference type="InterPro" id="IPR036890">
    <property type="entry name" value="HATPase_C_sf"/>
</dbReference>
<dbReference type="AlphaFoldDB" id="A0A7X0ST38"/>
<sequence>MPNRRNLLSVGLYPKIVLVFMAALLPVLMIGSMIVVNGEKAFRREINMSLSSRIHFYITELNTAFDYIANLKREYIFDQDIQKFNALSSIMSDYDRRVGVLDIEKKMLTLKSSNAYIADAGLYLMSEHKVIYSNRIAYHISEQDAAVNNLLNRQTAPVFQWNGQLMMAERFPEGTYDNGSLPAYWLEIVLDRGKIESTLAQMLTESGGNAILSDMDGEWRVSGNEVDDRFERHMTELYKGNAEMTGQRVVTVDGRHYIAAYERSPKANIALTLYLPEEIVLKPLAVYQMWFRIFIATAIAIIFLFAYWIYLFLQRPLQRLVRAFRKVSEGAFDVQLKSRNRDEIAYFYEQFNRMMDTIQALIRDVYEESIRSQRAELKHLQAQINPHFLYNTYYRLHRMAQDEDTDNIKRYTQLLGDYLKYIARNAQEEATLRMEVDHARTYADILKMRFRDNLTVRWGALPAEAEHIPVPRLIVQPIVENAFIHGLEELDGHGILQFSAAAEAKGLTLVVEDNGDRLTDEQLSELAGQLRNRKDWSETTGLFNVHGRLVLKFGPPFGLRLSRSRLGGLRVEIHLPIDEEVES</sequence>
<protein>
    <submittedName>
        <fullName evidence="8">Histidine kinase</fullName>
    </submittedName>
</protein>
<accession>A0A7X0ST38</accession>
<proteinExistence type="predicted"/>
<keyword evidence="4" id="KW-0808">Transferase</keyword>
<dbReference type="Pfam" id="PF00672">
    <property type="entry name" value="HAMP"/>
    <property type="match status" value="1"/>
</dbReference>
<keyword evidence="8" id="KW-0418">Kinase</keyword>
<feature type="transmembrane region" description="Helical" evidence="6">
    <location>
        <begin position="290"/>
        <end position="313"/>
    </location>
</feature>
<dbReference type="CDD" id="cd06225">
    <property type="entry name" value="HAMP"/>
    <property type="match status" value="1"/>
</dbReference>
<dbReference type="Gene3D" id="3.30.565.10">
    <property type="entry name" value="Histidine kinase-like ATPase, C-terminal domain"/>
    <property type="match status" value="1"/>
</dbReference>
<name>A0A7X0ST38_9BACL</name>
<keyword evidence="2" id="KW-1003">Cell membrane</keyword>
<feature type="domain" description="HAMP" evidence="7">
    <location>
        <begin position="311"/>
        <end position="363"/>
    </location>
</feature>
<dbReference type="PANTHER" id="PTHR34220:SF7">
    <property type="entry name" value="SENSOR HISTIDINE KINASE YPDA"/>
    <property type="match status" value="1"/>
</dbReference>
<dbReference type="SUPFAM" id="SSF55874">
    <property type="entry name" value="ATPase domain of HSP90 chaperone/DNA topoisomerase II/histidine kinase"/>
    <property type="match status" value="1"/>
</dbReference>
<evidence type="ECO:0000256" key="4">
    <source>
        <dbReference type="ARBA" id="ARBA00022679"/>
    </source>
</evidence>
<dbReference type="InterPro" id="IPR010559">
    <property type="entry name" value="Sig_transdc_His_kin_internal"/>
</dbReference>
<dbReference type="Gene3D" id="6.10.340.10">
    <property type="match status" value="1"/>
</dbReference>
<keyword evidence="9" id="KW-1185">Reference proteome</keyword>
<comment type="subcellular location">
    <subcellularLocation>
        <location evidence="1">Cell membrane</location>
        <topology evidence="1">Multi-pass membrane protein</topology>
    </subcellularLocation>
</comment>
<evidence type="ECO:0000259" key="7">
    <source>
        <dbReference type="PROSITE" id="PS50885"/>
    </source>
</evidence>
<evidence type="ECO:0000256" key="1">
    <source>
        <dbReference type="ARBA" id="ARBA00004651"/>
    </source>
</evidence>
<dbReference type="PANTHER" id="PTHR34220">
    <property type="entry name" value="SENSOR HISTIDINE KINASE YPDA"/>
    <property type="match status" value="1"/>
</dbReference>
<dbReference type="RefSeq" id="WP_185132047.1">
    <property type="nucleotide sequence ID" value="NZ_JACJVO010000033.1"/>
</dbReference>
<dbReference type="Pfam" id="PF06580">
    <property type="entry name" value="His_kinase"/>
    <property type="match status" value="1"/>
</dbReference>
<keyword evidence="5 6" id="KW-0472">Membrane</keyword>
<dbReference type="SUPFAM" id="SSF158472">
    <property type="entry name" value="HAMP domain-like"/>
    <property type="match status" value="1"/>
</dbReference>
<dbReference type="SMART" id="SM00304">
    <property type="entry name" value="HAMP"/>
    <property type="match status" value="1"/>
</dbReference>
<keyword evidence="6" id="KW-0812">Transmembrane</keyword>
<organism evidence="8 9">
    <name type="scientific">Cohnella zeiphila</name>
    <dbReference type="NCBI Taxonomy" id="2761120"/>
    <lineage>
        <taxon>Bacteria</taxon>
        <taxon>Bacillati</taxon>
        <taxon>Bacillota</taxon>
        <taxon>Bacilli</taxon>
        <taxon>Bacillales</taxon>
        <taxon>Paenibacillaceae</taxon>
        <taxon>Cohnella</taxon>
    </lineage>
</organism>
<feature type="transmembrane region" description="Helical" evidence="6">
    <location>
        <begin position="12"/>
        <end position="36"/>
    </location>
</feature>
<dbReference type="InterPro" id="IPR050640">
    <property type="entry name" value="Bact_2-comp_sensor_kinase"/>
</dbReference>
<dbReference type="PROSITE" id="PS50885">
    <property type="entry name" value="HAMP"/>
    <property type="match status" value="1"/>
</dbReference>
<dbReference type="EMBL" id="JACJVO010000033">
    <property type="protein sequence ID" value="MBB6734385.1"/>
    <property type="molecule type" value="Genomic_DNA"/>
</dbReference>
<evidence type="ECO:0000256" key="6">
    <source>
        <dbReference type="SAM" id="Phobius"/>
    </source>
</evidence>
<evidence type="ECO:0000256" key="2">
    <source>
        <dbReference type="ARBA" id="ARBA00022475"/>
    </source>
</evidence>
<dbReference type="GO" id="GO:0005886">
    <property type="term" value="C:plasma membrane"/>
    <property type="evidence" value="ECO:0007669"/>
    <property type="project" value="UniProtKB-SubCell"/>
</dbReference>
<evidence type="ECO:0000256" key="3">
    <source>
        <dbReference type="ARBA" id="ARBA00022553"/>
    </source>
</evidence>
<evidence type="ECO:0000256" key="5">
    <source>
        <dbReference type="ARBA" id="ARBA00023136"/>
    </source>
</evidence>